<proteinExistence type="predicted"/>
<dbReference type="RefSeq" id="WP_236097043.1">
    <property type="nucleotide sequence ID" value="NZ_BJCF01000001.1"/>
</dbReference>
<evidence type="ECO:0000313" key="1">
    <source>
        <dbReference type="EMBL" id="GCL40497.1"/>
    </source>
</evidence>
<name>A0A480A6F2_9CYAN</name>
<sequence length="48" mass="5566">MNVSFAIPKELESYLEIQLQSGNYDTVADYFLMLLQQDKLRKDAQANI</sequence>
<accession>A0A480A6F2</accession>
<comment type="caution">
    <text evidence="1">The sequence shown here is derived from an EMBL/GenBank/DDBJ whole genome shotgun (WGS) entry which is preliminary data.</text>
</comment>
<gene>
    <name evidence="1" type="ORF">NIES80_01840</name>
</gene>
<protein>
    <submittedName>
        <fullName evidence="1">Uncharacterized protein</fullName>
    </submittedName>
</protein>
<dbReference type="Proteomes" id="UP000299367">
    <property type="component" value="Unassembled WGS sequence"/>
</dbReference>
<dbReference type="AlphaFoldDB" id="A0A480A6F2"/>
<evidence type="ECO:0000313" key="2">
    <source>
        <dbReference type="Proteomes" id="UP000299367"/>
    </source>
</evidence>
<reference evidence="2" key="1">
    <citation type="submission" date="2019-02" db="EMBL/GenBank/DDBJ databases">
        <title>Draft genome sequence of Dolichospermum planctonicum NIES-80.</title>
        <authorList>
            <person name="Yamaguchi H."/>
            <person name="Suzuki S."/>
            <person name="Kawachi M."/>
        </authorList>
    </citation>
    <scope>NUCLEOTIDE SEQUENCE [LARGE SCALE GENOMIC DNA]</scope>
    <source>
        <strain evidence="2">NIES-80</strain>
    </source>
</reference>
<organism evidence="1 2">
    <name type="scientific">Dolichospermum planctonicum</name>
    <dbReference type="NCBI Taxonomy" id="136072"/>
    <lineage>
        <taxon>Bacteria</taxon>
        <taxon>Bacillati</taxon>
        <taxon>Cyanobacteriota</taxon>
        <taxon>Cyanophyceae</taxon>
        <taxon>Nostocales</taxon>
        <taxon>Aphanizomenonaceae</taxon>
        <taxon>Dolichospermum</taxon>
    </lineage>
</organism>
<dbReference type="EMBL" id="BJCF01000001">
    <property type="protein sequence ID" value="GCL40497.1"/>
    <property type="molecule type" value="Genomic_DNA"/>
</dbReference>